<evidence type="ECO:0000313" key="3">
    <source>
        <dbReference type="EMBL" id="AKA77916.1"/>
    </source>
</evidence>
<dbReference type="Proteomes" id="UP000282269">
    <property type="component" value="Chromosome"/>
</dbReference>
<dbReference type="EMBL" id="CP011057">
    <property type="protein sequence ID" value="AKA77916.1"/>
    <property type="molecule type" value="Genomic_DNA"/>
</dbReference>
<evidence type="ECO:0000313" key="22">
    <source>
        <dbReference type="Proteomes" id="UP000282269"/>
    </source>
</evidence>
<reference evidence="16 17" key="4">
    <citation type="journal article" date="2018" name="Proc. Natl. Acad. Sci. U.S.A.">
        <title>Nonmutational mechanism of inheritance in the Archaeon Sulfolobus solfataricus.</title>
        <authorList>
            <person name="Payne S."/>
            <person name="McCarthy S."/>
            <person name="Johnson T."/>
            <person name="North E."/>
            <person name="Blum P."/>
        </authorList>
    </citation>
    <scope>NUCLEOTIDE SEQUENCE [LARGE SCALE GENOMIC DNA]</scope>
    <source>
        <strain evidence="5 16">SARC-H</strain>
        <strain evidence="6 20">SARC-I</strain>
        <strain evidence="8 21">SARC-N</strain>
        <strain evidence="9 22">SARC-O</strain>
        <strain evidence="10 17">SUL120</strain>
        <strain evidence="4 18">SULG</strain>
        <strain evidence="7 19">SULM</strain>
    </source>
</reference>
<dbReference type="KEGG" id="ssof:SULC_0071"/>
<dbReference type="PATRIC" id="fig|2287.6.peg.74"/>
<dbReference type="EMBL" id="CP033240">
    <property type="protein sequence ID" value="AZF80108.1"/>
    <property type="molecule type" value="Genomic_DNA"/>
</dbReference>
<dbReference type="Proteomes" id="UP000278715">
    <property type="component" value="Chromosome"/>
</dbReference>
<dbReference type="OrthoDB" id="39107at2157"/>
<dbReference type="Proteomes" id="UP000267993">
    <property type="component" value="Chromosome"/>
</dbReference>
<evidence type="ECO:0000313" key="7">
    <source>
        <dbReference type="EMBL" id="AZF74894.1"/>
    </source>
</evidence>
<dbReference type="GeneID" id="1453751"/>
<evidence type="ECO:0000313" key="18">
    <source>
        <dbReference type="Proteomes" id="UP000273194"/>
    </source>
</evidence>
<dbReference type="AlphaFoldDB" id="A0A0E3GVU2"/>
<dbReference type="Proteomes" id="UP000033106">
    <property type="component" value="Chromosome"/>
</dbReference>
<dbReference type="EMBL" id="CP033235">
    <property type="protein sequence ID" value="AZF67034.1"/>
    <property type="molecule type" value="Genomic_DNA"/>
</dbReference>
<evidence type="ECO:0000313" key="16">
    <source>
        <dbReference type="Proteomes" id="UP000267993"/>
    </source>
</evidence>
<evidence type="ECO:0000313" key="21">
    <source>
        <dbReference type="Proteomes" id="UP000278715"/>
    </source>
</evidence>
<evidence type="ECO:0000313" key="1">
    <source>
        <dbReference type="EMBL" id="AKA72524.1"/>
    </source>
</evidence>
<proteinExistence type="predicted"/>
<dbReference type="EMBL" id="CP033237">
    <property type="protein sequence ID" value="AZF72274.1"/>
    <property type="molecule type" value="Genomic_DNA"/>
</dbReference>
<dbReference type="EMBL" id="CP011055">
    <property type="protein sequence ID" value="AKA72524.1"/>
    <property type="molecule type" value="Genomic_DNA"/>
</dbReference>
<reference evidence="12 13" key="1">
    <citation type="journal article" date="2015" name="Genome Announc.">
        <title>Complete Genome Sequence of Sulfolobus solfataricus Strain 98/2 and Evolved Derivatives.</title>
        <authorList>
            <person name="McCarthy S."/>
            <person name="Gradnigo J."/>
            <person name="Johnson T."/>
            <person name="Payne S."/>
            <person name="Lipzen A."/>
            <person name="Martin J."/>
            <person name="Schackwitz W."/>
            <person name="Moriyama E."/>
            <person name="Blum P."/>
        </authorList>
    </citation>
    <scope>NUCLEOTIDE SEQUENCE [LARGE SCALE GENOMIC DNA]</scope>
    <source>
        <strain evidence="12">98/2 SULC</strain>
        <strain evidence="1">SARC-B</strain>
        <strain evidence="2">SARC-C</strain>
        <strain evidence="3 14">SULA</strain>
        <strain evidence="13">SULB</strain>
    </source>
</reference>
<accession>A0A0E3GVU2</accession>
<reference evidence="11" key="3">
    <citation type="submission" date="2016-04" db="EMBL/GenBank/DDBJ databases">
        <authorList>
            <person name="Evans L.H."/>
            <person name="Alamgir A."/>
            <person name="Owens N."/>
            <person name="Weber N.D."/>
            <person name="Virtaneva K."/>
            <person name="Barbian K."/>
            <person name="Babar A."/>
            <person name="Rosenke K."/>
        </authorList>
    </citation>
    <scope>NUCLEOTIDE SEQUENCE</scope>
    <source>
        <strain evidence="11">P1</strain>
    </source>
</reference>
<evidence type="ECO:0000313" key="6">
    <source>
        <dbReference type="EMBL" id="AZF72274.1"/>
    </source>
</evidence>
<dbReference type="Proteomes" id="UP000269431">
    <property type="component" value="Chromosome"/>
</dbReference>
<dbReference type="KEGG" id="ssoa:SULA_0071"/>
<dbReference type="EMBL" id="CP011056">
    <property type="protein sequence ID" value="AKA75223.1"/>
    <property type="molecule type" value="Genomic_DNA"/>
</dbReference>
<organism evidence="3 14">
    <name type="scientific">Saccharolobus solfataricus</name>
    <name type="common">Sulfolobus solfataricus</name>
    <dbReference type="NCBI Taxonomy" id="2287"/>
    <lineage>
        <taxon>Archaea</taxon>
        <taxon>Thermoproteota</taxon>
        <taxon>Thermoprotei</taxon>
        <taxon>Sulfolobales</taxon>
        <taxon>Sulfolobaceae</taxon>
        <taxon>Saccharolobus</taxon>
    </lineage>
</organism>
<dbReference type="GeneID" id="44127990"/>
<dbReference type="KEGG" id="ssol:SULB_0072"/>
<dbReference type="Proteomes" id="UP000273194">
    <property type="component" value="Chromosome"/>
</dbReference>
<dbReference type="EMBL" id="CP033241">
    <property type="protein sequence ID" value="AZF82716.1"/>
    <property type="molecule type" value="Genomic_DNA"/>
</dbReference>
<dbReference type="EMBL" id="CP033239">
    <property type="protein sequence ID" value="AZF77502.1"/>
    <property type="molecule type" value="Genomic_DNA"/>
</dbReference>
<gene>
    <name evidence="11" type="ORF">SSOP1_2397</name>
    <name evidence="3" type="ORF">SULA_0071</name>
    <name evidence="1" type="ORF">SULB_0072</name>
    <name evidence="2" type="ORF">SULC_0071</name>
    <name evidence="4" type="ORF">SULG_00360</name>
    <name evidence="5" type="ORF">SULH_00360</name>
    <name evidence="6" type="ORF">SULI_00360</name>
    <name evidence="7" type="ORF">SULM_00360</name>
    <name evidence="8" type="ORF">SULN_00360</name>
    <name evidence="9" type="ORF">SULO_00360</name>
    <name evidence="10" type="ORF">SULZ_00360</name>
</gene>
<evidence type="ECO:0000313" key="12">
    <source>
        <dbReference type="Proteomes" id="UP000033057"/>
    </source>
</evidence>
<evidence type="ECO:0000313" key="4">
    <source>
        <dbReference type="EMBL" id="AZF67034.1"/>
    </source>
</evidence>
<dbReference type="Proteomes" id="UP000033085">
    <property type="component" value="Chromosome"/>
</dbReference>
<evidence type="ECO:0000313" key="13">
    <source>
        <dbReference type="Proteomes" id="UP000033085"/>
    </source>
</evidence>
<name>A0A0E3GVU2_SACSO</name>
<sequence length="269" mass="30913">MRILVNGLLPLDSGKTTFSLSIIRLFNQVGIRLFPFKPIAGHNAWYSFNTLIRSEELGILVGNDALKYYDETKYDIRRINPFAVLFVPIDLEKISYNVSLYNMIMEYGFPYLIRLSDCINGTDQYFVNSSADIYVPKSMLKFTRNLALKFNAKLYDKMREIIDASPQLVDNCTIDVFRNYENVIIESYNDSASPTYNSTNVDYVFTVSPTKAFLIKGQEFKKALSLFSIPPWNVRVSTLMKYLKIGKSFEIDVGERVAKDEILDILLKS</sequence>
<dbReference type="OMA" id="NGWYQYE"/>
<dbReference type="EMBL" id="CP033236">
    <property type="protein sequence ID" value="AZF69654.1"/>
    <property type="molecule type" value="Genomic_DNA"/>
</dbReference>
<dbReference type="EMBL" id="LT549890">
    <property type="protein sequence ID" value="SAI85951.1"/>
    <property type="molecule type" value="Genomic_DNA"/>
</dbReference>
<protein>
    <submittedName>
        <fullName evidence="3">ATPase</fullName>
    </submittedName>
</protein>
<dbReference type="Proteomes" id="UP000076770">
    <property type="component" value="Chromosome i"/>
</dbReference>
<evidence type="ECO:0000313" key="20">
    <source>
        <dbReference type="Proteomes" id="UP000275843"/>
    </source>
</evidence>
<dbReference type="Proteomes" id="UP000275843">
    <property type="component" value="Chromosome"/>
</dbReference>
<evidence type="ECO:0000313" key="17">
    <source>
        <dbReference type="Proteomes" id="UP000269431"/>
    </source>
</evidence>
<evidence type="ECO:0000313" key="15">
    <source>
        <dbReference type="Proteomes" id="UP000076770"/>
    </source>
</evidence>
<dbReference type="EMBL" id="CP033238">
    <property type="protein sequence ID" value="AZF74894.1"/>
    <property type="molecule type" value="Genomic_DNA"/>
</dbReference>
<evidence type="ECO:0000313" key="9">
    <source>
        <dbReference type="EMBL" id="AZF80108.1"/>
    </source>
</evidence>
<dbReference type="Proteomes" id="UP000273443">
    <property type="component" value="Chromosome"/>
</dbReference>
<evidence type="ECO:0000313" key="19">
    <source>
        <dbReference type="Proteomes" id="UP000273443"/>
    </source>
</evidence>
<dbReference type="RefSeq" id="WP_009991531.1">
    <property type="nucleotide sequence ID" value="NZ_CP011055.2"/>
</dbReference>
<reference evidence="15" key="2">
    <citation type="submission" date="2016-04" db="EMBL/GenBank/DDBJ databases">
        <authorList>
            <person name="Shah S.A."/>
            <person name="Garrett R.A."/>
        </authorList>
    </citation>
    <scope>NUCLEOTIDE SEQUENCE [LARGE SCALE GENOMIC DNA]</scope>
    <source>
        <strain evidence="15">ATCC 35091 / DSM 1616 / JCM 8930 / NBRC 15331 / P1</strain>
    </source>
</reference>
<dbReference type="Proteomes" id="UP000033057">
    <property type="component" value="Chromosome"/>
</dbReference>
<evidence type="ECO:0000313" key="11">
    <source>
        <dbReference type="EMBL" id="SAI85951.1"/>
    </source>
</evidence>
<evidence type="ECO:0000313" key="8">
    <source>
        <dbReference type="EMBL" id="AZF77502.1"/>
    </source>
</evidence>
<evidence type="ECO:0000313" key="5">
    <source>
        <dbReference type="EMBL" id="AZF69654.1"/>
    </source>
</evidence>
<reference evidence="3" key="5">
    <citation type="submission" date="2018-10" db="EMBL/GenBank/DDBJ databases">
        <authorList>
            <person name="McCarthy S."/>
            <person name="Gradnigo J."/>
            <person name="Johnson T."/>
            <person name="Payne S."/>
            <person name="Lipzen A."/>
            <person name="Schackwitz W."/>
            <person name="Martin J."/>
            <person name="Moriyama E."/>
            <person name="Blum P."/>
        </authorList>
    </citation>
    <scope>NUCLEOTIDE SEQUENCE</scope>
    <source>
        <strain evidence="1">SARC-B</strain>
        <strain evidence="2">SARC-C</strain>
        <strain evidence="3">SULA</strain>
    </source>
</reference>
<evidence type="ECO:0000313" key="10">
    <source>
        <dbReference type="EMBL" id="AZF82716.1"/>
    </source>
</evidence>
<evidence type="ECO:0000313" key="14">
    <source>
        <dbReference type="Proteomes" id="UP000033106"/>
    </source>
</evidence>
<evidence type="ECO:0000313" key="2">
    <source>
        <dbReference type="EMBL" id="AKA75223.1"/>
    </source>
</evidence>